<dbReference type="AlphaFoldDB" id="A0A6J6JG82"/>
<comment type="similarity">
    <text evidence="1">Belongs to the phD/YefM antitoxin family.</text>
</comment>
<proteinExistence type="inferred from homology"/>
<dbReference type="Gene3D" id="3.40.1620.10">
    <property type="entry name" value="YefM-like domain"/>
    <property type="match status" value="1"/>
</dbReference>
<evidence type="ECO:0000313" key="2">
    <source>
        <dbReference type="EMBL" id="CAB4635538.1"/>
    </source>
</evidence>
<dbReference type="NCBIfam" id="TIGR01552">
    <property type="entry name" value="phd_fam"/>
    <property type="match status" value="1"/>
</dbReference>
<organism evidence="2">
    <name type="scientific">freshwater metagenome</name>
    <dbReference type="NCBI Taxonomy" id="449393"/>
    <lineage>
        <taxon>unclassified sequences</taxon>
        <taxon>metagenomes</taxon>
        <taxon>ecological metagenomes</taxon>
    </lineage>
</organism>
<gene>
    <name evidence="2" type="ORF">UFOPK2032_00915</name>
</gene>
<accession>A0A6J6JG82</accession>
<dbReference type="SUPFAM" id="SSF143120">
    <property type="entry name" value="YefM-like"/>
    <property type="match status" value="1"/>
</dbReference>
<sequence>MLELLSGATAPSYAEGMIRTVNISDAKANLSKLADEVAAGDQVIVSRAGKPVMKLVALTEQELQAAKPKVMNRKLGSGRKYAPDFTWEQWEESERWMEEIWRKFGYID</sequence>
<protein>
    <submittedName>
        <fullName evidence="2">Unannotated protein</fullName>
    </submittedName>
</protein>
<dbReference type="Pfam" id="PF02604">
    <property type="entry name" value="PhdYeFM_antitox"/>
    <property type="match status" value="1"/>
</dbReference>
<dbReference type="InterPro" id="IPR006442">
    <property type="entry name" value="Antitoxin_Phd/YefM"/>
</dbReference>
<dbReference type="InterPro" id="IPR036165">
    <property type="entry name" value="YefM-like_sf"/>
</dbReference>
<dbReference type="EMBL" id="CAEZVM010000039">
    <property type="protein sequence ID" value="CAB4635538.1"/>
    <property type="molecule type" value="Genomic_DNA"/>
</dbReference>
<evidence type="ECO:0000256" key="1">
    <source>
        <dbReference type="ARBA" id="ARBA00009981"/>
    </source>
</evidence>
<reference evidence="2" key="1">
    <citation type="submission" date="2020-05" db="EMBL/GenBank/DDBJ databases">
        <authorList>
            <person name="Chiriac C."/>
            <person name="Salcher M."/>
            <person name="Ghai R."/>
            <person name="Kavagutti S V."/>
        </authorList>
    </citation>
    <scope>NUCLEOTIDE SEQUENCE</scope>
</reference>
<name>A0A6J6JG82_9ZZZZ</name>